<protein>
    <submittedName>
        <fullName evidence="1">DnaJ-domain-containing protein</fullName>
    </submittedName>
</protein>
<dbReference type="Proteomes" id="UP000814033">
    <property type="component" value="Unassembled WGS sequence"/>
</dbReference>
<keyword evidence="2" id="KW-1185">Reference proteome</keyword>
<evidence type="ECO:0000313" key="2">
    <source>
        <dbReference type="Proteomes" id="UP000814033"/>
    </source>
</evidence>
<dbReference type="EMBL" id="MU275856">
    <property type="protein sequence ID" value="KAI0050968.1"/>
    <property type="molecule type" value="Genomic_DNA"/>
</dbReference>
<reference evidence="1" key="2">
    <citation type="journal article" date="2022" name="New Phytol.">
        <title>Evolutionary transition to the ectomycorrhizal habit in the genomes of a hyperdiverse lineage of mushroom-forming fungi.</title>
        <authorList>
            <person name="Looney B."/>
            <person name="Miyauchi S."/>
            <person name="Morin E."/>
            <person name="Drula E."/>
            <person name="Courty P.E."/>
            <person name="Kohler A."/>
            <person name="Kuo A."/>
            <person name="LaButti K."/>
            <person name="Pangilinan J."/>
            <person name="Lipzen A."/>
            <person name="Riley R."/>
            <person name="Andreopoulos W."/>
            <person name="He G."/>
            <person name="Johnson J."/>
            <person name="Nolan M."/>
            <person name="Tritt A."/>
            <person name="Barry K.W."/>
            <person name="Grigoriev I.V."/>
            <person name="Nagy L.G."/>
            <person name="Hibbett D."/>
            <person name="Henrissat B."/>
            <person name="Matheny P.B."/>
            <person name="Labbe J."/>
            <person name="Martin F.M."/>
        </authorList>
    </citation>
    <scope>NUCLEOTIDE SEQUENCE</scope>
    <source>
        <strain evidence="1">FP105234-sp</strain>
    </source>
</reference>
<evidence type="ECO:0000313" key="1">
    <source>
        <dbReference type="EMBL" id="KAI0050968.1"/>
    </source>
</evidence>
<organism evidence="1 2">
    <name type="scientific">Auriscalpium vulgare</name>
    <dbReference type="NCBI Taxonomy" id="40419"/>
    <lineage>
        <taxon>Eukaryota</taxon>
        <taxon>Fungi</taxon>
        <taxon>Dikarya</taxon>
        <taxon>Basidiomycota</taxon>
        <taxon>Agaricomycotina</taxon>
        <taxon>Agaricomycetes</taxon>
        <taxon>Russulales</taxon>
        <taxon>Auriscalpiaceae</taxon>
        <taxon>Auriscalpium</taxon>
    </lineage>
</organism>
<gene>
    <name evidence="1" type="ORF">FA95DRAFT_1570218</name>
</gene>
<accession>A0ACB8S3E4</accession>
<sequence length="392" mass="42065">MSVSINVPLVDYYAVLGLDNSATADDIRKAYKQKVLETHPDKLPLEASEEEKAEAQERFAHVHEAFQTLGDADERRAYDIHYRDLPNPSINLAPSPSFRSAFTGRSASVRSSATAATARTYPTTSSARVTDWKSITDTQRRRMRERDEWARKAGERAADRRADVSQVVPAAPARSDSTASGTKSVARSDSTASGAKSVARSDSTASGAKSMARSDSTASTAKSVARSDSTASVATVKRASSRASAATVTRANSTASAATVMRASSTASAADVVRANSTASAAVVARTGSVRSHASAFSHGESVSAVSIASRETQLTSRETRLTDFSQEMQLAMQEVHISQEEYAEMVDAMLEELYRLSPEWLERKRRVQQLIASRALGHVAADHKSVQLSSS</sequence>
<name>A0ACB8S3E4_9AGAM</name>
<reference evidence="1" key="1">
    <citation type="submission" date="2021-02" db="EMBL/GenBank/DDBJ databases">
        <authorList>
            <consortium name="DOE Joint Genome Institute"/>
            <person name="Ahrendt S."/>
            <person name="Looney B.P."/>
            <person name="Miyauchi S."/>
            <person name="Morin E."/>
            <person name="Drula E."/>
            <person name="Courty P.E."/>
            <person name="Chicoki N."/>
            <person name="Fauchery L."/>
            <person name="Kohler A."/>
            <person name="Kuo A."/>
            <person name="Labutti K."/>
            <person name="Pangilinan J."/>
            <person name="Lipzen A."/>
            <person name="Riley R."/>
            <person name="Andreopoulos W."/>
            <person name="He G."/>
            <person name="Johnson J."/>
            <person name="Barry K.W."/>
            <person name="Grigoriev I.V."/>
            <person name="Nagy L."/>
            <person name="Hibbett D."/>
            <person name="Henrissat B."/>
            <person name="Matheny P.B."/>
            <person name="Labbe J."/>
            <person name="Martin F."/>
        </authorList>
    </citation>
    <scope>NUCLEOTIDE SEQUENCE</scope>
    <source>
        <strain evidence="1">FP105234-sp</strain>
    </source>
</reference>
<proteinExistence type="predicted"/>
<comment type="caution">
    <text evidence="1">The sequence shown here is derived from an EMBL/GenBank/DDBJ whole genome shotgun (WGS) entry which is preliminary data.</text>
</comment>